<evidence type="ECO:0000259" key="3">
    <source>
        <dbReference type="Pfam" id="PF13539"/>
    </source>
</evidence>
<dbReference type="InterPro" id="IPR039561">
    <property type="entry name" value="Peptidase_M15C"/>
</dbReference>
<dbReference type="SUPFAM" id="SSF53955">
    <property type="entry name" value="Lysozyme-like"/>
    <property type="match status" value="1"/>
</dbReference>
<reference evidence="4 5" key="1">
    <citation type="journal article" date="2013" name="Appl. Environ. Microbiol.">
        <title>Genome analysis suggests that the soil oligotrophic bacterium Agromonas oligotrophica (Bradyrhizobium oligotrophicum) is a nitrogen-fixing symbiont of Aeschynomene indica.</title>
        <authorList>
            <person name="Okubo T."/>
            <person name="Fukushima S."/>
            <person name="Itakura M."/>
            <person name="Oshima K."/>
            <person name="Longtonglang A."/>
            <person name="Teaumroong N."/>
            <person name="Mitsui H."/>
            <person name="Hattori M."/>
            <person name="Hattori R."/>
            <person name="Hattori T."/>
            <person name="Minamisawa K."/>
        </authorList>
    </citation>
    <scope>NUCLEOTIDE SEQUENCE [LARGE SCALE GENOMIC DNA]</scope>
    <source>
        <strain evidence="4 5">S58</strain>
    </source>
</reference>
<feature type="domain" description="Peptidase M15C" evidence="3">
    <location>
        <begin position="335"/>
        <end position="400"/>
    </location>
</feature>
<dbReference type="Gene3D" id="3.30.1380.10">
    <property type="match status" value="1"/>
</dbReference>
<name>M4Z3S3_9BRAD</name>
<dbReference type="EMBL" id="AP012603">
    <property type="protein sequence ID" value="BAM87511.1"/>
    <property type="molecule type" value="Genomic_DNA"/>
</dbReference>
<evidence type="ECO:0000259" key="2">
    <source>
        <dbReference type="Pfam" id="PF09374"/>
    </source>
</evidence>
<sequence>MTPSEQRRQMAAEIVDFEARRDAAGHLTVYYPPTGDGGGAYEVAGINARYNRLTAKRLAGLIARQRYDDAERVATDFIARNTDCAAAWTDVPAVEFYLRDCVFSRGARGAALILQRALGVVADGKVGPVTRAAAAVIDPLELLTQLRRAREQYEREVVHRDERSKFWAGLSSRWDKAVTTAKQFSIIPAPAPVPGTPTTPPIVAIDPSSLIGPDATAPAAAPVRSSGFPPRPAFPPLVTNRQREALFGRYDYVRAPQPGNPEAIRILGSWERDNIVEVPIPQLAKALGAKAPAAIRFHRLAARQLQTLWEEWEAAGLLSRIYSFDGGFVARLVRGSRSVLSNHAFGSAFDVNQAFNPFGQRPASNGRRGSVRDLVPIANRNGFYWGGHYQSRKDGMHFEIAVLQRTVATQISLASALASSAAGSMATDQIAAPAVESPSLPAATLPPAASV</sequence>
<dbReference type="InterPro" id="IPR023346">
    <property type="entry name" value="Lysozyme-like_dom_sf"/>
</dbReference>
<dbReference type="GO" id="GO:0008233">
    <property type="term" value="F:peptidase activity"/>
    <property type="evidence" value="ECO:0007669"/>
    <property type="project" value="InterPro"/>
</dbReference>
<organism evidence="4 5">
    <name type="scientific">Bradyrhizobium oligotrophicum S58</name>
    <dbReference type="NCBI Taxonomy" id="1245469"/>
    <lineage>
        <taxon>Bacteria</taxon>
        <taxon>Pseudomonadati</taxon>
        <taxon>Pseudomonadota</taxon>
        <taxon>Alphaproteobacteria</taxon>
        <taxon>Hyphomicrobiales</taxon>
        <taxon>Nitrobacteraceae</taxon>
        <taxon>Bradyrhizobium</taxon>
    </lineage>
</organism>
<gene>
    <name evidence="4" type="ORF">S58_15030</name>
</gene>
<dbReference type="Proteomes" id="UP000011841">
    <property type="component" value="Chromosome"/>
</dbReference>
<dbReference type="Pfam" id="PF09374">
    <property type="entry name" value="PG_binding_3"/>
    <property type="match status" value="1"/>
</dbReference>
<dbReference type="Pfam" id="PF13539">
    <property type="entry name" value="Peptidase_M15_4"/>
    <property type="match status" value="1"/>
</dbReference>
<dbReference type="KEGG" id="aol:S58_15030"/>
<dbReference type="eggNOG" id="COG3926">
    <property type="taxonomic scope" value="Bacteria"/>
</dbReference>
<dbReference type="SUPFAM" id="SSF55166">
    <property type="entry name" value="Hedgehog/DD-peptidase"/>
    <property type="match status" value="1"/>
</dbReference>
<evidence type="ECO:0000313" key="4">
    <source>
        <dbReference type="EMBL" id="BAM87511.1"/>
    </source>
</evidence>
<feature type="region of interest" description="Disordered" evidence="1">
    <location>
        <begin position="215"/>
        <end position="235"/>
    </location>
</feature>
<evidence type="ECO:0000256" key="1">
    <source>
        <dbReference type="SAM" id="MobiDB-lite"/>
    </source>
</evidence>
<dbReference type="RefSeq" id="WP_015664641.1">
    <property type="nucleotide sequence ID" value="NC_020453.1"/>
</dbReference>
<dbReference type="OrthoDB" id="9799970at2"/>
<evidence type="ECO:0008006" key="6">
    <source>
        <dbReference type="Google" id="ProtNLM"/>
    </source>
</evidence>
<feature type="domain" description="Peptidoglycan binding" evidence="2">
    <location>
        <begin position="110"/>
        <end position="170"/>
    </location>
</feature>
<protein>
    <recommendedName>
        <fullName evidence="6">Peptidase M15C domain-containing protein</fullName>
    </recommendedName>
</protein>
<dbReference type="GeneID" id="301815443"/>
<accession>M4Z3S3</accession>
<keyword evidence="5" id="KW-1185">Reference proteome</keyword>
<dbReference type="AlphaFoldDB" id="M4Z3S3"/>
<dbReference type="HOGENOM" id="CLU_606457_0_0_5"/>
<dbReference type="InterPro" id="IPR009045">
    <property type="entry name" value="Zn_M74/Hedgehog-like"/>
</dbReference>
<dbReference type="PATRIC" id="fig|1245469.3.peg.1540"/>
<proteinExistence type="predicted"/>
<dbReference type="InterPro" id="IPR018537">
    <property type="entry name" value="Peptidoglycan-bd_3"/>
</dbReference>
<dbReference type="Gene3D" id="1.20.141.10">
    <property type="entry name" value="Chitosanase, subunit A, domain 1"/>
    <property type="match status" value="1"/>
</dbReference>
<evidence type="ECO:0000313" key="5">
    <source>
        <dbReference type="Proteomes" id="UP000011841"/>
    </source>
</evidence>